<dbReference type="InterPro" id="IPR013611">
    <property type="entry name" value="Transp-assoc_OB_typ2"/>
</dbReference>
<dbReference type="PROSITE" id="PS00211">
    <property type="entry name" value="ABC_TRANSPORTER_1"/>
    <property type="match status" value="1"/>
</dbReference>
<keyword evidence="7" id="KW-0408">Iron</keyword>
<dbReference type="Gene3D" id="3.40.50.300">
    <property type="entry name" value="P-loop containing nucleotide triphosphate hydrolases"/>
    <property type="match status" value="1"/>
</dbReference>
<dbReference type="InterPro" id="IPR015853">
    <property type="entry name" value="ABC_transpr_FbpC"/>
</dbReference>
<sequence>MASLNGNAAETRWGPRGTAGATIAARLAFEGIRHSYGGGASLDGVAFTVEPGEILCLLGRSGCGKTTLLRVTAGLERQSAGRITVNGLEIAGPRAFLAPEKRGIGLMFQDYALFPHLSNLRNVMFGLAGLKPAEAADVARRALARVGLEHHAEAFPHALSGGEQQRVALARAIAPRPSVLLMDEPFSNLDRRLRDQVREETLAVLRETRATAIIVTHDPEEAMRLGDRIALMRAGRLVQIGEARTLYETPADLFAARFFSELNEFEGRVSAGAVDTPLGRIAAPGRAEGETVVVAVRPQGVAVAPAGAGVPGRVIGHRFLGEVDQLDVAIDGTDIPVKARARITAPFAVGDEVGLSLTPRDVLVFAKDG</sequence>
<evidence type="ECO:0000256" key="7">
    <source>
        <dbReference type="ARBA" id="ARBA00023004"/>
    </source>
</evidence>
<keyword evidence="12" id="KW-1185">Reference proteome</keyword>
<dbReference type="SUPFAM" id="SSF50331">
    <property type="entry name" value="MOP-like"/>
    <property type="match status" value="1"/>
</dbReference>
<dbReference type="AlphaFoldDB" id="A0A7W9FJ32"/>
<dbReference type="InterPro" id="IPR027417">
    <property type="entry name" value="P-loop_NTPase"/>
</dbReference>
<evidence type="ECO:0000313" key="12">
    <source>
        <dbReference type="Proteomes" id="UP000523821"/>
    </source>
</evidence>
<dbReference type="InterPro" id="IPR003439">
    <property type="entry name" value="ABC_transporter-like_ATP-bd"/>
</dbReference>
<keyword evidence="4" id="KW-0410">Iron transport</keyword>
<gene>
    <name evidence="11" type="ORF">GGQ63_000133</name>
</gene>
<evidence type="ECO:0000256" key="8">
    <source>
        <dbReference type="ARBA" id="ARBA00023065"/>
    </source>
</evidence>
<dbReference type="Pfam" id="PF08402">
    <property type="entry name" value="TOBE_2"/>
    <property type="match status" value="1"/>
</dbReference>
<evidence type="ECO:0000259" key="10">
    <source>
        <dbReference type="PROSITE" id="PS50893"/>
    </source>
</evidence>
<name>A0A7W9FJ32_9HYPH</name>
<proteinExistence type="inferred from homology"/>
<evidence type="ECO:0000256" key="2">
    <source>
        <dbReference type="ARBA" id="ARBA00022448"/>
    </source>
</evidence>
<dbReference type="GO" id="GO:0015697">
    <property type="term" value="P:quaternary ammonium group transport"/>
    <property type="evidence" value="ECO:0007669"/>
    <property type="project" value="UniProtKB-ARBA"/>
</dbReference>
<keyword evidence="6 11" id="KW-0067">ATP-binding</keyword>
<dbReference type="Gene3D" id="2.40.50.140">
    <property type="entry name" value="Nucleic acid-binding proteins"/>
    <property type="match status" value="1"/>
</dbReference>
<dbReference type="GO" id="GO:0015408">
    <property type="term" value="F:ABC-type ferric iron transporter activity"/>
    <property type="evidence" value="ECO:0007669"/>
    <property type="project" value="InterPro"/>
</dbReference>
<feature type="domain" description="ABC transporter" evidence="10">
    <location>
        <begin position="27"/>
        <end position="259"/>
    </location>
</feature>
<keyword evidence="2" id="KW-0813">Transport</keyword>
<keyword evidence="5" id="KW-0547">Nucleotide-binding</keyword>
<evidence type="ECO:0000256" key="4">
    <source>
        <dbReference type="ARBA" id="ARBA00022496"/>
    </source>
</evidence>
<comment type="similarity">
    <text evidence="1">Belongs to the ABC transporter superfamily.</text>
</comment>
<keyword evidence="8" id="KW-0406">Ion transport</keyword>
<dbReference type="InterPro" id="IPR008995">
    <property type="entry name" value="Mo/tungstate-bd_C_term_dom"/>
</dbReference>
<dbReference type="GO" id="GO:0043190">
    <property type="term" value="C:ATP-binding cassette (ABC) transporter complex"/>
    <property type="evidence" value="ECO:0007669"/>
    <property type="project" value="InterPro"/>
</dbReference>
<evidence type="ECO:0000256" key="3">
    <source>
        <dbReference type="ARBA" id="ARBA00022475"/>
    </source>
</evidence>
<accession>A0A7W9FJ32</accession>
<dbReference type="SUPFAM" id="SSF52540">
    <property type="entry name" value="P-loop containing nucleoside triphosphate hydrolases"/>
    <property type="match status" value="1"/>
</dbReference>
<dbReference type="InterPro" id="IPR012340">
    <property type="entry name" value="NA-bd_OB-fold"/>
</dbReference>
<reference evidence="11 12" key="1">
    <citation type="submission" date="2020-08" db="EMBL/GenBank/DDBJ databases">
        <title>Genomic Encyclopedia of Type Strains, Phase IV (KMG-IV): sequencing the most valuable type-strain genomes for metagenomic binning, comparative biology and taxonomic classification.</title>
        <authorList>
            <person name="Goeker M."/>
        </authorList>
    </citation>
    <scope>NUCLEOTIDE SEQUENCE [LARGE SCALE GENOMIC DNA]</scope>
    <source>
        <strain evidence="11 12">DSM 16268</strain>
    </source>
</reference>
<dbReference type="GO" id="GO:0016887">
    <property type="term" value="F:ATP hydrolysis activity"/>
    <property type="evidence" value="ECO:0007669"/>
    <property type="project" value="InterPro"/>
</dbReference>
<evidence type="ECO:0000256" key="5">
    <source>
        <dbReference type="ARBA" id="ARBA00022741"/>
    </source>
</evidence>
<dbReference type="EMBL" id="JACHOO010000001">
    <property type="protein sequence ID" value="MBB5751090.1"/>
    <property type="molecule type" value="Genomic_DNA"/>
</dbReference>
<dbReference type="PANTHER" id="PTHR42781:SF4">
    <property type="entry name" value="SPERMIDINE_PUTRESCINE IMPORT ATP-BINDING PROTEIN POTA"/>
    <property type="match status" value="1"/>
</dbReference>
<evidence type="ECO:0000313" key="11">
    <source>
        <dbReference type="EMBL" id="MBB5751090.1"/>
    </source>
</evidence>
<dbReference type="InterPro" id="IPR003593">
    <property type="entry name" value="AAA+_ATPase"/>
</dbReference>
<evidence type="ECO:0000256" key="6">
    <source>
        <dbReference type="ARBA" id="ARBA00022840"/>
    </source>
</evidence>
<organism evidence="11 12">
    <name type="scientific">Prosthecomicrobium pneumaticum</name>
    <dbReference type="NCBI Taxonomy" id="81895"/>
    <lineage>
        <taxon>Bacteria</taxon>
        <taxon>Pseudomonadati</taxon>
        <taxon>Pseudomonadota</taxon>
        <taxon>Alphaproteobacteria</taxon>
        <taxon>Hyphomicrobiales</taxon>
        <taxon>Kaistiaceae</taxon>
        <taxon>Prosthecomicrobium</taxon>
    </lineage>
</organism>
<protein>
    <submittedName>
        <fullName evidence="11">Iron(III) transport system ATP-binding protein</fullName>
    </submittedName>
</protein>
<evidence type="ECO:0000256" key="1">
    <source>
        <dbReference type="ARBA" id="ARBA00005417"/>
    </source>
</evidence>
<dbReference type="Proteomes" id="UP000523821">
    <property type="component" value="Unassembled WGS sequence"/>
</dbReference>
<dbReference type="InterPro" id="IPR017871">
    <property type="entry name" value="ABC_transporter-like_CS"/>
</dbReference>
<dbReference type="CDD" id="cd03259">
    <property type="entry name" value="ABC_Carb_Solutes_like"/>
    <property type="match status" value="1"/>
</dbReference>
<dbReference type="RefSeq" id="WP_183851673.1">
    <property type="nucleotide sequence ID" value="NZ_JACHOO010000001.1"/>
</dbReference>
<dbReference type="InterPro" id="IPR050093">
    <property type="entry name" value="ABC_SmlMolc_Importer"/>
</dbReference>
<evidence type="ECO:0000256" key="9">
    <source>
        <dbReference type="ARBA" id="ARBA00023136"/>
    </source>
</evidence>
<dbReference type="Pfam" id="PF00005">
    <property type="entry name" value="ABC_tran"/>
    <property type="match status" value="1"/>
</dbReference>
<comment type="caution">
    <text evidence="11">The sequence shown here is derived from an EMBL/GenBank/DDBJ whole genome shotgun (WGS) entry which is preliminary data.</text>
</comment>
<dbReference type="PANTHER" id="PTHR42781">
    <property type="entry name" value="SPERMIDINE/PUTRESCINE IMPORT ATP-BINDING PROTEIN POTA"/>
    <property type="match status" value="1"/>
</dbReference>
<dbReference type="GO" id="GO:0005524">
    <property type="term" value="F:ATP binding"/>
    <property type="evidence" value="ECO:0007669"/>
    <property type="project" value="UniProtKB-KW"/>
</dbReference>
<dbReference type="FunFam" id="3.40.50.300:FF:000425">
    <property type="entry name" value="Probable ABC transporter, ATP-binding subunit"/>
    <property type="match status" value="1"/>
</dbReference>
<keyword evidence="9" id="KW-0472">Membrane</keyword>
<dbReference type="Gene3D" id="2.40.50.100">
    <property type="match status" value="1"/>
</dbReference>
<dbReference type="PROSITE" id="PS50893">
    <property type="entry name" value="ABC_TRANSPORTER_2"/>
    <property type="match status" value="1"/>
</dbReference>
<keyword evidence="3" id="KW-1003">Cell membrane</keyword>
<dbReference type="SMART" id="SM00382">
    <property type="entry name" value="AAA"/>
    <property type="match status" value="1"/>
</dbReference>